<dbReference type="InterPro" id="IPR010827">
    <property type="entry name" value="BamA/TamA_POTRA"/>
</dbReference>
<dbReference type="InterPro" id="IPR034746">
    <property type="entry name" value="POTRA"/>
</dbReference>
<dbReference type="PANTHER" id="PTHR12815:SF47">
    <property type="entry name" value="TRANSLOCATION AND ASSEMBLY MODULE SUBUNIT TAMA"/>
    <property type="match status" value="1"/>
</dbReference>
<proteinExistence type="predicted"/>
<dbReference type="EMBL" id="AP025516">
    <property type="protein sequence ID" value="BDD89477.1"/>
    <property type="molecule type" value="Genomic_DNA"/>
</dbReference>
<dbReference type="NCBIfam" id="TIGR03303">
    <property type="entry name" value="OM_YaeT"/>
    <property type="match status" value="1"/>
</dbReference>
<evidence type="ECO:0000256" key="8">
    <source>
        <dbReference type="NCBIfam" id="TIGR03303"/>
    </source>
</evidence>
<evidence type="ECO:0000313" key="10">
    <source>
        <dbReference type="EMBL" id="BDD89477.1"/>
    </source>
</evidence>
<dbReference type="PROSITE" id="PS51257">
    <property type="entry name" value="PROKAR_LIPOPROTEIN"/>
    <property type="match status" value="1"/>
</dbReference>
<sequence length="894" mass="99409">MFTSKITSTPLASFRSARLVPMVLLFLLGCFLVSPAGAAQNTAFLPLQVLSPQQDPAFTARIDEEMSAALAAKDLQMIERQRAVELVDYRRWPPSAEVLQTVAQQTGSGSVAVGTAIVIGSQISIDIKVYDLLEQSQPRFFVAEAPSIGELSNAIASVIGQVVAYAEQSLFIGSISPEGNKIIDSGAILRRIKTTVGDPYDPATLREDLGEIFAMGYFDDVQIDVTDGERGKNVVFRVVEKPTISLITFTGLAELQESDLKDVVTIKENSILNQVRVNAAAEAIKALYKTKGYYNTDVTTNITYPTPGTAAVQFVVNEGAKIYIKEISFEGNQTFDDDDLEDVLETSTKGWFSWLTDSGLLDREVLNQDAARIVSFYHNNGFLEARVAEPEVTQEEEWLFVTFVVEEGPRFKVGTVDIVGDLISDKQVLLDMLSIRNEEFLSRKTLRDDITTITDHYAENGYAFAEVRPDIAKSEGGGRVDVKFTIYRGDLVYINRVIVKGNSRTRDNVIRREVQVAEGGIFNAKGLRNTSQKLQRLDFFEEINVTPEPTLDPDKMDIIIDVKEKSTGQFSIGAGYSSVDDLIVMGEISENNFLGMGHRLALAANIGGNSSRYNLSWTNPRVYDSQISMGFDLFDWEREYDDYTKESIGGALRFGHPLWEEWRMYESYSYTDTDLSDISDDASYIIKQSTKVPVTSAARVSFVRDTRDRLFGATEGSRNSIGVQYAGGPFGGDAQFTAVEAETSWYFPFPFGTTFHILGSIGQVWENETDKLPVYERFYLGGINTIRGYKYGKVSPIDPETGDRIGGDRMWYTNIELVLPVFKEQGVYGVVFFDAGDALEENEDWSGGDIAKAVGVEARWLSPLGPFRLVWGYNLDPRSDEPESVWDFSIGGQF</sequence>
<reference evidence="10 11" key="1">
    <citation type="submission" date="2022-01" db="EMBL/GenBank/DDBJ databases">
        <title>Desulfofustis limnae sp. nov., a novel mesophilic sulfate-reducing bacterium isolated from marsh soil.</title>
        <authorList>
            <person name="Watanabe M."/>
            <person name="Takahashi A."/>
            <person name="Kojima H."/>
            <person name="Fukui M."/>
        </authorList>
    </citation>
    <scope>NUCLEOTIDE SEQUENCE [LARGE SCALE GENOMIC DNA]</scope>
    <source>
        <strain evidence="10 11">PPLL</strain>
    </source>
</reference>
<evidence type="ECO:0000256" key="4">
    <source>
        <dbReference type="ARBA" id="ARBA00022729"/>
    </source>
</evidence>
<organism evidence="10 11">
    <name type="scientific">Desulfofustis limnaeus</name>
    <dbReference type="NCBI Taxonomy" id="2740163"/>
    <lineage>
        <taxon>Bacteria</taxon>
        <taxon>Pseudomonadati</taxon>
        <taxon>Thermodesulfobacteriota</taxon>
        <taxon>Desulfobulbia</taxon>
        <taxon>Desulfobulbales</taxon>
        <taxon>Desulfocapsaceae</taxon>
        <taxon>Desulfofustis</taxon>
    </lineage>
</organism>
<comment type="subcellular location">
    <subcellularLocation>
        <location evidence="1">Membrane</location>
    </subcellularLocation>
</comment>
<dbReference type="InterPro" id="IPR000184">
    <property type="entry name" value="Bac_surfAg_D15"/>
</dbReference>
<dbReference type="InterPro" id="IPR039910">
    <property type="entry name" value="D15-like"/>
</dbReference>
<keyword evidence="6" id="KW-0472">Membrane</keyword>
<dbReference type="RefSeq" id="WP_284152776.1">
    <property type="nucleotide sequence ID" value="NZ_AP025516.1"/>
</dbReference>
<gene>
    <name evidence="10" type="ORF">DPPLL_38420</name>
</gene>
<dbReference type="PROSITE" id="PS51779">
    <property type="entry name" value="POTRA"/>
    <property type="match status" value="3"/>
</dbReference>
<feature type="domain" description="POTRA" evidence="9">
    <location>
        <begin position="242"/>
        <end position="319"/>
    </location>
</feature>
<evidence type="ECO:0000256" key="5">
    <source>
        <dbReference type="ARBA" id="ARBA00022737"/>
    </source>
</evidence>
<dbReference type="PIRSF" id="PIRSF006076">
    <property type="entry name" value="OM_assembly_OMP85"/>
    <property type="match status" value="1"/>
</dbReference>
<dbReference type="InterPro" id="IPR023707">
    <property type="entry name" value="OM_assembly_BamA"/>
</dbReference>
<dbReference type="Pfam" id="PF07244">
    <property type="entry name" value="POTRA"/>
    <property type="match status" value="5"/>
</dbReference>
<protein>
    <recommendedName>
        <fullName evidence="8">Outer membrane protein assembly factor BamA</fullName>
    </recommendedName>
</protein>
<evidence type="ECO:0000256" key="7">
    <source>
        <dbReference type="ARBA" id="ARBA00023237"/>
    </source>
</evidence>
<dbReference type="Pfam" id="PF01103">
    <property type="entry name" value="Omp85"/>
    <property type="match status" value="1"/>
</dbReference>
<evidence type="ECO:0000259" key="9">
    <source>
        <dbReference type="PROSITE" id="PS51779"/>
    </source>
</evidence>
<name>A0ABN6MDA7_9BACT</name>
<evidence type="ECO:0000256" key="1">
    <source>
        <dbReference type="ARBA" id="ARBA00004370"/>
    </source>
</evidence>
<dbReference type="Proteomes" id="UP000830055">
    <property type="component" value="Chromosome"/>
</dbReference>
<keyword evidence="2" id="KW-1134">Transmembrane beta strand</keyword>
<keyword evidence="4" id="KW-0732">Signal</keyword>
<keyword evidence="7" id="KW-0998">Cell outer membrane</keyword>
<feature type="domain" description="POTRA" evidence="9">
    <location>
        <begin position="492"/>
        <end position="565"/>
    </location>
</feature>
<evidence type="ECO:0000313" key="11">
    <source>
        <dbReference type="Proteomes" id="UP000830055"/>
    </source>
</evidence>
<keyword evidence="3" id="KW-0812">Transmembrane</keyword>
<keyword evidence="5" id="KW-0677">Repeat</keyword>
<dbReference type="Gene3D" id="3.10.20.310">
    <property type="entry name" value="membrane protein fhac"/>
    <property type="match status" value="5"/>
</dbReference>
<evidence type="ECO:0000256" key="3">
    <source>
        <dbReference type="ARBA" id="ARBA00022692"/>
    </source>
</evidence>
<evidence type="ECO:0000256" key="2">
    <source>
        <dbReference type="ARBA" id="ARBA00022452"/>
    </source>
</evidence>
<dbReference type="PANTHER" id="PTHR12815">
    <property type="entry name" value="SORTING AND ASSEMBLY MACHINERY SAMM50 PROTEIN FAMILY MEMBER"/>
    <property type="match status" value="1"/>
</dbReference>
<evidence type="ECO:0000256" key="6">
    <source>
        <dbReference type="ARBA" id="ARBA00023136"/>
    </source>
</evidence>
<feature type="domain" description="POTRA" evidence="9">
    <location>
        <begin position="322"/>
        <end position="408"/>
    </location>
</feature>
<dbReference type="Gene3D" id="2.40.160.50">
    <property type="entry name" value="membrane protein fhac: a member of the omp85/tpsb transporter family"/>
    <property type="match status" value="1"/>
</dbReference>
<keyword evidence="11" id="KW-1185">Reference proteome</keyword>
<accession>A0ABN6MDA7</accession>